<keyword evidence="10" id="KW-0594">Phospholipid biosynthesis</keyword>
<dbReference type="GeneID" id="9058130"/>
<evidence type="ECO:0000256" key="13">
    <source>
        <dbReference type="SAM" id="Phobius"/>
    </source>
</evidence>
<keyword evidence="15" id="KW-1185">Reference proteome</keyword>
<dbReference type="EMBL" id="GG670960">
    <property type="protein sequence ID" value="EER19788.1"/>
    <property type="molecule type" value="Genomic_DNA"/>
</dbReference>
<keyword evidence="11" id="KW-1208">Phospholipid metabolism</keyword>
<evidence type="ECO:0000313" key="15">
    <source>
        <dbReference type="Proteomes" id="UP000007800"/>
    </source>
</evidence>
<keyword evidence="8" id="KW-0443">Lipid metabolism</keyword>
<gene>
    <name evidence="14" type="ORF">Pmar_PMAR012233</name>
</gene>
<feature type="transmembrane region" description="Helical" evidence="13">
    <location>
        <begin position="80"/>
        <end position="101"/>
    </location>
</feature>
<organism evidence="15">
    <name type="scientific">Perkinsus marinus (strain ATCC 50983 / TXsc)</name>
    <dbReference type="NCBI Taxonomy" id="423536"/>
    <lineage>
        <taxon>Eukaryota</taxon>
        <taxon>Sar</taxon>
        <taxon>Alveolata</taxon>
        <taxon>Perkinsozoa</taxon>
        <taxon>Perkinsea</taxon>
        <taxon>Perkinsida</taxon>
        <taxon>Perkinsidae</taxon>
        <taxon>Perkinsus</taxon>
    </lineage>
</organism>
<keyword evidence="9 13" id="KW-0472">Membrane</keyword>
<comment type="pathway">
    <text evidence="12">Phospholipid metabolism.</text>
</comment>
<feature type="transmembrane region" description="Helical" evidence="13">
    <location>
        <begin position="47"/>
        <end position="68"/>
    </location>
</feature>
<dbReference type="RefSeq" id="XP_002787992.1">
    <property type="nucleotide sequence ID" value="XM_002787946.1"/>
</dbReference>
<name>C5K6V3_PERM5</name>
<feature type="transmembrane region" description="Helical" evidence="13">
    <location>
        <begin position="342"/>
        <end position="358"/>
    </location>
</feature>
<evidence type="ECO:0000256" key="12">
    <source>
        <dbReference type="ARBA" id="ARBA00025707"/>
    </source>
</evidence>
<dbReference type="GO" id="GO:0006659">
    <property type="term" value="P:phosphatidylserine biosynthetic process"/>
    <property type="evidence" value="ECO:0007669"/>
    <property type="project" value="InterPro"/>
</dbReference>
<evidence type="ECO:0000256" key="11">
    <source>
        <dbReference type="ARBA" id="ARBA00023264"/>
    </source>
</evidence>
<feature type="transmembrane region" description="Helical" evidence="13">
    <location>
        <begin position="310"/>
        <end position="330"/>
    </location>
</feature>
<dbReference type="AlphaFoldDB" id="C5K6V3"/>
<keyword evidence="3" id="KW-0444">Lipid biosynthesis</keyword>
<evidence type="ECO:0000256" key="9">
    <source>
        <dbReference type="ARBA" id="ARBA00023136"/>
    </source>
</evidence>
<feature type="transmembrane region" description="Helical" evidence="13">
    <location>
        <begin position="277"/>
        <end position="298"/>
    </location>
</feature>
<dbReference type="PANTHER" id="PTHR15362:SF7">
    <property type="entry name" value="PHOSPHATIDYLSERINE SYNTHASE 2"/>
    <property type="match status" value="1"/>
</dbReference>
<comment type="pathway">
    <text evidence="2">Lipid metabolism.</text>
</comment>
<evidence type="ECO:0000256" key="8">
    <source>
        <dbReference type="ARBA" id="ARBA00023098"/>
    </source>
</evidence>
<dbReference type="OMA" id="YMENCNS"/>
<evidence type="ECO:0000256" key="1">
    <source>
        <dbReference type="ARBA" id="ARBA00004477"/>
    </source>
</evidence>
<dbReference type="GO" id="GO:0005789">
    <property type="term" value="C:endoplasmic reticulum membrane"/>
    <property type="evidence" value="ECO:0007669"/>
    <property type="project" value="UniProtKB-SubCell"/>
</dbReference>
<dbReference type="Proteomes" id="UP000007800">
    <property type="component" value="Unassembled WGS sequence"/>
</dbReference>
<dbReference type="FunCoup" id="C5K6V3">
    <property type="interactions" value="101"/>
</dbReference>
<keyword evidence="7 13" id="KW-1133">Transmembrane helix</keyword>
<evidence type="ECO:0000256" key="4">
    <source>
        <dbReference type="ARBA" id="ARBA00022679"/>
    </source>
</evidence>
<evidence type="ECO:0000256" key="7">
    <source>
        <dbReference type="ARBA" id="ARBA00022989"/>
    </source>
</evidence>
<keyword evidence="4" id="KW-0808">Transferase</keyword>
<evidence type="ECO:0000256" key="2">
    <source>
        <dbReference type="ARBA" id="ARBA00005189"/>
    </source>
</evidence>
<dbReference type="PANTHER" id="PTHR15362">
    <property type="entry name" value="PHOSPHATIDYLINOSITOL SYNTHASE"/>
    <property type="match status" value="1"/>
</dbReference>
<keyword evidence="5 13" id="KW-0812">Transmembrane</keyword>
<feature type="transmembrane region" description="Helical" evidence="13">
    <location>
        <begin position="203"/>
        <end position="225"/>
    </location>
</feature>
<dbReference type="OrthoDB" id="10265393at2759"/>
<feature type="transmembrane region" description="Helical" evidence="13">
    <location>
        <begin position="246"/>
        <end position="265"/>
    </location>
</feature>
<dbReference type="Pfam" id="PF03034">
    <property type="entry name" value="PSS"/>
    <property type="match status" value="2"/>
</dbReference>
<evidence type="ECO:0000256" key="6">
    <source>
        <dbReference type="ARBA" id="ARBA00022824"/>
    </source>
</evidence>
<evidence type="ECO:0008006" key="16">
    <source>
        <dbReference type="Google" id="ProtNLM"/>
    </source>
</evidence>
<feature type="transmembrane region" description="Helical" evidence="13">
    <location>
        <begin position="170"/>
        <end position="191"/>
    </location>
</feature>
<evidence type="ECO:0000313" key="14">
    <source>
        <dbReference type="EMBL" id="EER19788.1"/>
    </source>
</evidence>
<dbReference type="GO" id="GO:0106245">
    <property type="term" value="F:L-serine-phosphatidylethanolamine phosphatidyltransferase activity"/>
    <property type="evidence" value="ECO:0007669"/>
    <property type="project" value="InterPro"/>
</dbReference>
<reference evidence="14 15" key="1">
    <citation type="submission" date="2008-07" db="EMBL/GenBank/DDBJ databases">
        <authorList>
            <person name="El-Sayed N."/>
            <person name="Caler E."/>
            <person name="Inman J."/>
            <person name="Amedeo P."/>
            <person name="Hass B."/>
            <person name="Wortman J."/>
        </authorList>
    </citation>
    <scope>NUCLEOTIDE SEQUENCE [LARGE SCALE GENOMIC DNA]</scope>
    <source>
        <strain evidence="15">ATCC 50983 / TXsc</strain>
    </source>
</reference>
<evidence type="ECO:0000256" key="3">
    <source>
        <dbReference type="ARBA" id="ARBA00022516"/>
    </source>
</evidence>
<evidence type="ECO:0000256" key="10">
    <source>
        <dbReference type="ARBA" id="ARBA00023209"/>
    </source>
</evidence>
<proteinExistence type="predicted"/>
<keyword evidence="6" id="KW-0256">Endoplasmic reticulum</keyword>
<dbReference type="InParanoid" id="C5K6V3"/>
<accession>C5K6V3</accession>
<comment type="subcellular location">
    <subcellularLocation>
        <location evidence="1">Endoplasmic reticulum membrane</location>
        <topology evidence="1">Multi-pass membrane protein</topology>
    </subcellularLocation>
</comment>
<protein>
    <recommendedName>
        <fullName evidence="16">Phosphatidylserine synthase</fullName>
    </recommendedName>
</protein>
<dbReference type="InterPro" id="IPR004277">
    <property type="entry name" value="PSS"/>
</dbReference>
<evidence type="ECO:0000256" key="5">
    <source>
        <dbReference type="ARBA" id="ARBA00022692"/>
    </source>
</evidence>
<sequence length="386" mass="44552">MAVSTGVLNGESRSFPPALDERAAQYSMLNHVINNLAAPLVNVDEDVMWKVEILIAAVIIVSLSVVYLPDHGVFTKPFKAVWRVLLGVALCYSCFLLYLLINYNRDNAIQFLGWLDPNLGKPLPEKNYADNCELWDAENPHHLHNFLDRIDIFIVCHLLGWMWKTVIIRSAALVWFLSILFEFIEISFRHLLPNFYECWWDSVLLDVFGCNALGVCLGMLVVRKLGLEEYHWGFSRGGCWSDHRKLLLFLFITIFVEVLDTTLFFIKYELWMPTSHWILVCRTFFWAFFGPPCTTELYKLLYGQLSTFPLYLAVGTIIQCLELGLCIKFGQGVFHESMPSNIRISWAVIWTIVIARVIHLRMEAARKPVNGESVHNERVESPEQRN</sequence>